<protein>
    <submittedName>
        <fullName evidence="1">Putative kinase</fullName>
    </submittedName>
</protein>
<dbReference type="SUPFAM" id="SSF52540">
    <property type="entry name" value="P-loop containing nucleoside triphosphate hydrolases"/>
    <property type="match status" value="1"/>
</dbReference>
<name>A0A7W7AKM0_9SPHN</name>
<organism evidence="1 2">
    <name type="scientific">Sphingomonas abaci</name>
    <dbReference type="NCBI Taxonomy" id="237611"/>
    <lineage>
        <taxon>Bacteria</taxon>
        <taxon>Pseudomonadati</taxon>
        <taxon>Pseudomonadota</taxon>
        <taxon>Alphaproteobacteria</taxon>
        <taxon>Sphingomonadales</taxon>
        <taxon>Sphingomonadaceae</taxon>
        <taxon>Sphingomonas</taxon>
    </lineage>
</organism>
<dbReference type="Proteomes" id="UP000574769">
    <property type="component" value="Unassembled WGS sequence"/>
</dbReference>
<keyword evidence="1" id="KW-0808">Transferase</keyword>
<dbReference type="RefSeq" id="WP_184114369.1">
    <property type="nucleotide sequence ID" value="NZ_JACHNY010000004.1"/>
</dbReference>
<evidence type="ECO:0000313" key="1">
    <source>
        <dbReference type="EMBL" id="MBB4617969.1"/>
    </source>
</evidence>
<accession>A0A7W7AKM0</accession>
<reference evidence="1 2" key="1">
    <citation type="submission" date="2020-08" db="EMBL/GenBank/DDBJ databases">
        <title>Genomic Encyclopedia of Type Strains, Phase IV (KMG-IV): sequencing the most valuable type-strain genomes for metagenomic binning, comparative biology and taxonomic classification.</title>
        <authorList>
            <person name="Goeker M."/>
        </authorList>
    </citation>
    <scope>NUCLEOTIDE SEQUENCE [LARGE SCALE GENOMIC DNA]</scope>
    <source>
        <strain evidence="1 2">DSM 15867</strain>
    </source>
</reference>
<dbReference type="Pfam" id="PF13671">
    <property type="entry name" value="AAA_33"/>
    <property type="match status" value="1"/>
</dbReference>
<dbReference type="GO" id="GO:0016301">
    <property type="term" value="F:kinase activity"/>
    <property type="evidence" value="ECO:0007669"/>
    <property type="project" value="UniProtKB-KW"/>
</dbReference>
<keyword evidence="1" id="KW-0418">Kinase</keyword>
<dbReference type="Gene3D" id="3.40.50.300">
    <property type="entry name" value="P-loop containing nucleotide triphosphate hydrolases"/>
    <property type="match status" value="1"/>
</dbReference>
<comment type="caution">
    <text evidence="1">The sequence shown here is derived from an EMBL/GenBank/DDBJ whole genome shotgun (WGS) entry which is preliminary data.</text>
</comment>
<dbReference type="EMBL" id="JACHNY010000004">
    <property type="protein sequence ID" value="MBB4617969.1"/>
    <property type="molecule type" value="Genomic_DNA"/>
</dbReference>
<evidence type="ECO:0000313" key="2">
    <source>
        <dbReference type="Proteomes" id="UP000574769"/>
    </source>
</evidence>
<gene>
    <name evidence="1" type="ORF">GGQ96_002105</name>
</gene>
<dbReference type="AlphaFoldDB" id="A0A7W7AKM0"/>
<proteinExistence type="predicted"/>
<keyword evidence="2" id="KW-1185">Reference proteome</keyword>
<sequence length="154" mass="16960">MTSINPDDDLETDAGRVWTPERHAEAWRHSLQRLEQAIADAGQNARVVLVCGLQGAGKTRWISEQPARPGTIYFDAALPRARNRAPVVDLAHRVGASIEAVWIDAPIAVALARNGQRPQDQIVPEAAIRSVAEQFEPPQRTEGFVRVRVIRDSG</sequence>
<dbReference type="InterPro" id="IPR027417">
    <property type="entry name" value="P-loop_NTPase"/>
</dbReference>